<dbReference type="OMA" id="ITEMYLA"/>
<evidence type="ECO:0000256" key="4">
    <source>
        <dbReference type="SAM" id="Phobius"/>
    </source>
</evidence>
<dbReference type="FunFam" id="3.40.50.2000:FF:000050">
    <property type="entry name" value="UDP-glucuronosyltransferase"/>
    <property type="match status" value="1"/>
</dbReference>
<organism evidence="6 7">
    <name type="scientific">Zootermopsis nevadensis</name>
    <name type="common">Dampwood termite</name>
    <dbReference type="NCBI Taxonomy" id="136037"/>
    <lineage>
        <taxon>Eukaryota</taxon>
        <taxon>Metazoa</taxon>
        <taxon>Ecdysozoa</taxon>
        <taxon>Arthropoda</taxon>
        <taxon>Hexapoda</taxon>
        <taxon>Insecta</taxon>
        <taxon>Pterygota</taxon>
        <taxon>Neoptera</taxon>
        <taxon>Polyneoptera</taxon>
        <taxon>Dictyoptera</taxon>
        <taxon>Blattodea</taxon>
        <taxon>Blattoidea</taxon>
        <taxon>Termitoidae</taxon>
        <taxon>Termopsidae</taxon>
        <taxon>Zootermopsis</taxon>
    </lineage>
</organism>
<dbReference type="CDD" id="cd03784">
    <property type="entry name" value="GT1_Gtf-like"/>
    <property type="match status" value="1"/>
</dbReference>
<dbReference type="SUPFAM" id="SSF53756">
    <property type="entry name" value="UDP-Glycosyltransferase/glycogen phosphorylase"/>
    <property type="match status" value="1"/>
</dbReference>
<keyword evidence="7" id="KW-1185">Reference proteome</keyword>
<dbReference type="InParanoid" id="A0A067RJJ2"/>
<feature type="transmembrane region" description="Helical" evidence="4">
    <location>
        <begin position="477"/>
        <end position="504"/>
    </location>
</feature>
<proteinExistence type="inferred from homology"/>
<dbReference type="GO" id="GO:0008194">
    <property type="term" value="F:UDP-glycosyltransferase activity"/>
    <property type="evidence" value="ECO:0007669"/>
    <property type="project" value="InterPro"/>
</dbReference>
<dbReference type="Pfam" id="PF00201">
    <property type="entry name" value="UDPGT"/>
    <property type="match status" value="1"/>
</dbReference>
<dbReference type="PANTHER" id="PTHR48043">
    <property type="entry name" value="EG:EG0003.4 PROTEIN-RELATED"/>
    <property type="match status" value="1"/>
</dbReference>
<keyword evidence="4" id="KW-0472">Membrane</keyword>
<dbReference type="Gene3D" id="3.40.50.2000">
    <property type="entry name" value="Glycogen Phosphorylase B"/>
    <property type="match status" value="2"/>
</dbReference>
<feature type="signal peptide" evidence="5">
    <location>
        <begin position="1"/>
        <end position="22"/>
    </location>
</feature>
<protein>
    <submittedName>
        <fullName evidence="6">UDP-glucuronosyltransferase 2B31</fullName>
    </submittedName>
</protein>
<accession>A0A067RJJ2</accession>
<dbReference type="PANTHER" id="PTHR48043:SF159">
    <property type="entry name" value="EG:EG0003.4 PROTEIN-RELATED"/>
    <property type="match status" value="1"/>
</dbReference>
<evidence type="ECO:0000313" key="6">
    <source>
        <dbReference type="EMBL" id="KDR23148.1"/>
    </source>
</evidence>
<keyword evidence="5" id="KW-0732">Signal</keyword>
<dbReference type="eggNOG" id="KOG1192">
    <property type="taxonomic scope" value="Eukaryota"/>
</dbReference>
<feature type="chain" id="PRO_5001645290" evidence="5">
    <location>
        <begin position="23"/>
        <end position="534"/>
    </location>
</feature>
<name>A0A067RJJ2_ZOONE</name>
<keyword evidence="3 6" id="KW-0808">Transferase</keyword>
<evidence type="ECO:0000256" key="5">
    <source>
        <dbReference type="SAM" id="SignalP"/>
    </source>
</evidence>
<evidence type="ECO:0000256" key="2">
    <source>
        <dbReference type="ARBA" id="ARBA00022676"/>
    </source>
</evidence>
<evidence type="ECO:0000256" key="1">
    <source>
        <dbReference type="ARBA" id="ARBA00009995"/>
    </source>
</evidence>
<reference evidence="6 7" key="1">
    <citation type="journal article" date="2014" name="Nat. Commun.">
        <title>Molecular traces of alternative social organization in a termite genome.</title>
        <authorList>
            <person name="Terrapon N."/>
            <person name="Li C."/>
            <person name="Robertson H.M."/>
            <person name="Ji L."/>
            <person name="Meng X."/>
            <person name="Booth W."/>
            <person name="Chen Z."/>
            <person name="Childers C.P."/>
            <person name="Glastad K.M."/>
            <person name="Gokhale K."/>
            <person name="Gowin J."/>
            <person name="Gronenberg W."/>
            <person name="Hermansen R.A."/>
            <person name="Hu H."/>
            <person name="Hunt B.G."/>
            <person name="Huylmans A.K."/>
            <person name="Khalil S.M."/>
            <person name="Mitchell R.D."/>
            <person name="Munoz-Torres M.C."/>
            <person name="Mustard J.A."/>
            <person name="Pan H."/>
            <person name="Reese J.T."/>
            <person name="Scharf M.E."/>
            <person name="Sun F."/>
            <person name="Vogel H."/>
            <person name="Xiao J."/>
            <person name="Yang W."/>
            <person name="Yang Z."/>
            <person name="Yang Z."/>
            <person name="Zhou J."/>
            <person name="Zhu J."/>
            <person name="Brent C.S."/>
            <person name="Elsik C.G."/>
            <person name="Goodisman M.A."/>
            <person name="Liberles D.A."/>
            <person name="Roe R.M."/>
            <person name="Vargo E.L."/>
            <person name="Vilcinskas A."/>
            <person name="Wang J."/>
            <person name="Bornberg-Bauer E."/>
            <person name="Korb J."/>
            <person name="Zhang G."/>
            <person name="Liebig J."/>
        </authorList>
    </citation>
    <scope>NUCLEOTIDE SEQUENCE [LARGE SCALE GENOMIC DNA]</scope>
    <source>
        <tissue evidence="6">Whole organism</tissue>
    </source>
</reference>
<sequence length="534" mass="60433">MGQIWACCLVVLMLCTKFEGDGARILGIFPSPSFSHQLVFQTIMKALAARGHHVTVISTDPLKERVGNYTDVDLSFMYDYVRERFNFTDYHDLTAFGSVLWFSLQVGIGCNMELSSPAVQDFIRCHPSTNTSFDLVFMEMSRYQCYYGLIHHVGSPPVIGIRSIGVTAATLAAVGSPNNPAYFPDSYLPYTGHMTFFQRLCNTAFYVWNSVLWHAIVLPINELVMRYHFGRGPPSVWEAEKNVSLVMVNSHWSQSYPLPLLPAVIQLGNIHIQEKPKQLPQDLQEFLDGAAKGAVYFSLGSNVRSETMSPEKRRVFLSAFADVPQRVLWKWEANDTSDVPDNVKLAKWLPQQDVLAHPNVRLFITQGGLQSFQEATYYAVPLIGIPFIADQQHNVRKMVDAGVGLQLDYATLSKDGLVTATRKVLHDPTFRENMLKFSTVAKDRPDKPLDSAVWWAEYVLRHNGARHLRSAALDLTWYQYFLLDVMATALFVLLLASYLTYVIVRWTFHRLVGRCSSAARHDVNENCVVAKKFD</sequence>
<evidence type="ECO:0000256" key="3">
    <source>
        <dbReference type="ARBA" id="ARBA00022679"/>
    </source>
</evidence>
<evidence type="ECO:0000313" key="7">
    <source>
        <dbReference type="Proteomes" id="UP000027135"/>
    </source>
</evidence>
<comment type="similarity">
    <text evidence="1">Belongs to the UDP-glycosyltransferase family.</text>
</comment>
<keyword evidence="4" id="KW-0812">Transmembrane</keyword>
<dbReference type="EMBL" id="KK852473">
    <property type="protein sequence ID" value="KDR23148.1"/>
    <property type="molecule type" value="Genomic_DNA"/>
</dbReference>
<gene>
    <name evidence="6" type="ORF">L798_15230</name>
</gene>
<dbReference type="InterPro" id="IPR002213">
    <property type="entry name" value="UDP_glucos_trans"/>
</dbReference>
<keyword evidence="2" id="KW-0328">Glycosyltransferase</keyword>
<dbReference type="Proteomes" id="UP000027135">
    <property type="component" value="Unassembled WGS sequence"/>
</dbReference>
<dbReference type="InterPro" id="IPR050271">
    <property type="entry name" value="UDP-glycosyltransferase"/>
</dbReference>
<keyword evidence="4" id="KW-1133">Transmembrane helix</keyword>
<dbReference type="AlphaFoldDB" id="A0A067RJJ2"/>